<feature type="domain" description="DZANK-type" evidence="2">
    <location>
        <begin position="101"/>
        <end position="144"/>
    </location>
</feature>
<feature type="transmembrane region" description="Helical" evidence="1">
    <location>
        <begin position="7"/>
        <end position="29"/>
    </location>
</feature>
<dbReference type="OrthoDB" id="122883at2"/>
<organism evidence="3 4">
    <name type="scientific">Clostridium cavendishii DSM 21758</name>
    <dbReference type="NCBI Taxonomy" id="1121302"/>
    <lineage>
        <taxon>Bacteria</taxon>
        <taxon>Bacillati</taxon>
        <taxon>Bacillota</taxon>
        <taxon>Clostridia</taxon>
        <taxon>Eubacteriales</taxon>
        <taxon>Clostridiaceae</taxon>
        <taxon>Clostridium</taxon>
    </lineage>
</organism>
<feature type="transmembrane region" description="Helical" evidence="1">
    <location>
        <begin position="35"/>
        <end position="59"/>
    </location>
</feature>
<sequence>MSIWKKIFFIILSIISIFFIGISSLVIINCTKADIIPVCIMGLVVLIVILIIYLIGRFVFTDAKKRGMDPWLWTTIAIFIPNLLGLILYLIIRTSYTKEVCLNCGKAVNEDFLNCPYCGYKLKNDCPSCNSPISPTWNVCPKCGKKLK</sequence>
<dbReference type="AlphaFoldDB" id="A0A1M6CLU2"/>
<protein>
    <submittedName>
        <fullName evidence="3">Double zinc ribbon</fullName>
    </submittedName>
</protein>
<dbReference type="InterPro" id="IPR025874">
    <property type="entry name" value="DZR"/>
</dbReference>
<keyword evidence="1" id="KW-0472">Membrane</keyword>
<dbReference type="STRING" id="1121302.SAMN02745163_00497"/>
<evidence type="ECO:0000313" key="3">
    <source>
        <dbReference type="EMBL" id="SHI61893.1"/>
    </source>
</evidence>
<evidence type="ECO:0000259" key="2">
    <source>
        <dbReference type="Pfam" id="PF12773"/>
    </source>
</evidence>
<dbReference type="RefSeq" id="WP_084108194.1">
    <property type="nucleotide sequence ID" value="NZ_FQZB01000004.1"/>
</dbReference>
<evidence type="ECO:0000313" key="4">
    <source>
        <dbReference type="Proteomes" id="UP000184310"/>
    </source>
</evidence>
<accession>A0A1M6CLU2</accession>
<keyword evidence="1" id="KW-1133">Transmembrane helix</keyword>
<dbReference type="Proteomes" id="UP000184310">
    <property type="component" value="Unassembled WGS sequence"/>
</dbReference>
<name>A0A1M6CLU2_9CLOT</name>
<dbReference type="EMBL" id="FQZB01000004">
    <property type="protein sequence ID" value="SHI61893.1"/>
    <property type="molecule type" value="Genomic_DNA"/>
</dbReference>
<keyword evidence="1" id="KW-0812">Transmembrane</keyword>
<evidence type="ECO:0000256" key="1">
    <source>
        <dbReference type="SAM" id="Phobius"/>
    </source>
</evidence>
<reference evidence="3 4" key="1">
    <citation type="submission" date="2016-11" db="EMBL/GenBank/DDBJ databases">
        <authorList>
            <person name="Jaros S."/>
            <person name="Januszkiewicz K."/>
            <person name="Wedrychowicz H."/>
        </authorList>
    </citation>
    <scope>NUCLEOTIDE SEQUENCE [LARGE SCALE GENOMIC DNA]</scope>
    <source>
        <strain evidence="3 4">DSM 21758</strain>
    </source>
</reference>
<gene>
    <name evidence="3" type="ORF">SAMN02745163_00497</name>
</gene>
<feature type="transmembrane region" description="Helical" evidence="1">
    <location>
        <begin position="71"/>
        <end position="92"/>
    </location>
</feature>
<keyword evidence="4" id="KW-1185">Reference proteome</keyword>
<dbReference type="Pfam" id="PF12773">
    <property type="entry name" value="DZR"/>
    <property type="match status" value="1"/>
</dbReference>
<proteinExistence type="predicted"/>